<name>A0AA38HJ21_9CUCU</name>
<reference evidence="1" key="1">
    <citation type="journal article" date="2023" name="G3 (Bethesda)">
        <title>Whole genome assemblies of Zophobas morio and Tenebrio molitor.</title>
        <authorList>
            <person name="Kaur S."/>
            <person name="Stinson S.A."/>
            <person name="diCenzo G.C."/>
        </authorList>
    </citation>
    <scope>NUCLEOTIDE SEQUENCE</scope>
    <source>
        <tissue evidence="1">Head and legs</tissue>
    </source>
</reference>
<sequence>MLKQLNSRIEALQEDVGKADNESYVKEKIHHLRDAENGKEEFQTAVALYDFEAQADSELTV</sequence>
<comment type="caution">
    <text evidence="1">The sequence shown here is derived from an EMBL/GenBank/DDBJ whole genome shotgun (WGS) entry which is preliminary data.</text>
</comment>
<keyword evidence="2" id="KW-1185">Reference proteome</keyword>
<evidence type="ECO:0000313" key="2">
    <source>
        <dbReference type="Proteomes" id="UP001168821"/>
    </source>
</evidence>
<dbReference type="Proteomes" id="UP001168821">
    <property type="component" value="Unassembled WGS sequence"/>
</dbReference>
<proteinExistence type="predicted"/>
<evidence type="ECO:0000313" key="1">
    <source>
        <dbReference type="EMBL" id="KAJ3625361.1"/>
    </source>
</evidence>
<accession>A0AA38HJ21</accession>
<feature type="non-terminal residue" evidence="1">
    <location>
        <position position="61"/>
    </location>
</feature>
<gene>
    <name evidence="1" type="ORF">Zmor_004294</name>
</gene>
<dbReference type="AlphaFoldDB" id="A0AA38HJ21"/>
<protein>
    <submittedName>
        <fullName evidence="1">Uncharacterized protein</fullName>
    </submittedName>
</protein>
<dbReference type="EMBL" id="JALNTZ010001494">
    <property type="protein sequence ID" value="KAJ3625361.1"/>
    <property type="molecule type" value="Genomic_DNA"/>
</dbReference>
<organism evidence="1 2">
    <name type="scientific">Zophobas morio</name>
    <dbReference type="NCBI Taxonomy" id="2755281"/>
    <lineage>
        <taxon>Eukaryota</taxon>
        <taxon>Metazoa</taxon>
        <taxon>Ecdysozoa</taxon>
        <taxon>Arthropoda</taxon>
        <taxon>Hexapoda</taxon>
        <taxon>Insecta</taxon>
        <taxon>Pterygota</taxon>
        <taxon>Neoptera</taxon>
        <taxon>Endopterygota</taxon>
        <taxon>Coleoptera</taxon>
        <taxon>Polyphaga</taxon>
        <taxon>Cucujiformia</taxon>
        <taxon>Tenebrionidae</taxon>
        <taxon>Zophobas</taxon>
    </lineage>
</organism>